<organism evidence="1 2">
    <name type="scientific">Ricinus communis</name>
    <name type="common">Castor bean</name>
    <dbReference type="NCBI Taxonomy" id="3988"/>
    <lineage>
        <taxon>Eukaryota</taxon>
        <taxon>Viridiplantae</taxon>
        <taxon>Streptophyta</taxon>
        <taxon>Embryophyta</taxon>
        <taxon>Tracheophyta</taxon>
        <taxon>Spermatophyta</taxon>
        <taxon>Magnoliopsida</taxon>
        <taxon>eudicotyledons</taxon>
        <taxon>Gunneridae</taxon>
        <taxon>Pentapetalae</taxon>
        <taxon>rosids</taxon>
        <taxon>fabids</taxon>
        <taxon>Malpighiales</taxon>
        <taxon>Euphorbiaceae</taxon>
        <taxon>Acalyphoideae</taxon>
        <taxon>Acalypheae</taxon>
        <taxon>Ricinus</taxon>
    </lineage>
</organism>
<reference evidence="2" key="1">
    <citation type="journal article" date="2010" name="Nat. Biotechnol.">
        <title>Draft genome sequence of the oilseed species Ricinus communis.</title>
        <authorList>
            <person name="Chan A.P."/>
            <person name="Crabtree J."/>
            <person name="Zhao Q."/>
            <person name="Lorenzi H."/>
            <person name="Orvis J."/>
            <person name="Puiu D."/>
            <person name="Melake-Berhan A."/>
            <person name="Jones K.M."/>
            <person name="Redman J."/>
            <person name="Chen G."/>
            <person name="Cahoon E.B."/>
            <person name="Gedil M."/>
            <person name="Stanke M."/>
            <person name="Haas B.J."/>
            <person name="Wortman J.R."/>
            <person name="Fraser-Liggett C.M."/>
            <person name="Ravel J."/>
            <person name="Rabinowicz P.D."/>
        </authorList>
    </citation>
    <scope>NUCLEOTIDE SEQUENCE [LARGE SCALE GENOMIC DNA]</scope>
    <source>
        <strain evidence="2">cv. Hale</strain>
    </source>
</reference>
<dbReference type="EMBL" id="EQ974190">
    <property type="protein sequence ID" value="EEF32120.1"/>
    <property type="molecule type" value="Genomic_DNA"/>
</dbReference>
<proteinExistence type="predicted"/>
<dbReference type="AlphaFoldDB" id="B9SW81"/>
<accession>B9SW81</accession>
<evidence type="ECO:0000313" key="2">
    <source>
        <dbReference type="Proteomes" id="UP000008311"/>
    </source>
</evidence>
<keyword evidence="2" id="KW-1185">Reference proteome</keyword>
<sequence>MIIMRIVGIQQVLDNHTSNHLSALEESLNKELENTTFFYKKASHRYQISMREMSQYQHK</sequence>
<dbReference type="Proteomes" id="UP000008311">
    <property type="component" value="Unassembled WGS sequence"/>
</dbReference>
<evidence type="ECO:0000313" key="1">
    <source>
        <dbReference type="EMBL" id="EEF32120.1"/>
    </source>
</evidence>
<dbReference type="InParanoid" id="B9SW81"/>
<protein>
    <submittedName>
        <fullName evidence="1">Uncharacterized protein</fullName>
    </submittedName>
</protein>
<name>B9SW81_RICCO</name>
<gene>
    <name evidence="1" type="ORF">RCOM_0075230</name>
</gene>